<dbReference type="InterPro" id="IPR050194">
    <property type="entry name" value="Glycosyltransferase_grp1"/>
</dbReference>
<evidence type="ECO:0000313" key="2">
    <source>
        <dbReference type="EMBL" id="WXA92275.1"/>
    </source>
</evidence>
<keyword evidence="2" id="KW-0808">Transferase</keyword>
<gene>
    <name evidence="2" type="ORF">LZC95_38195</name>
</gene>
<evidence type="ECO:0000313" key="3">
    <source>
        <dbReference type="Proteomes" id="UP001379533"/>
    </source>
</evidence>
<dbReference type="Pfam" id="PF13439">
    <property type="entry name" value="Glyco_transf_4"/>
    <property type="match status" value="1"/>
</dbReference>
<sequence length="396" mass="42664">MRVLAITKIFPNSLEPLSSPFNRQQFVELAKLCELTVVEAIPYVPLAHRTRMPERAAKLSALPKRERVAGIDTHYLRQLYLPRVGTSVALPLYLASLASQPTLRRLVRESDVILGTWAYPDGCAATVMARAFGKPCAVKVHGSDVNIVAKMASARAYMRRVLPRANAMISVARPLSRLLEDMGVRAGAIHLVRNGVDTSLFRPRDRAACRDELGIAREGALIVFCGRIEPQKGVGELLTAFERVRAARPDARLALLGDGVSRELVQRVRAAQLSLPEGTLIAPGPRPLREVATWVGACDVFTLPSHNEGTPNVVLEALASGRPVVGSDVGGIPDCLADPRSGLLVPARDASALANGLVDALNRSWDAEAIVHTGPGSWEESARALFNVLEQVAGEA</sequence>
<accession>A0ABZ2K3Y4</accession>
<name>A0ABZ2K3Y4_9BACT</name>
<dbReference type="Gene3D" id="3.40.50.2000">
    <property type="entry name" value="Glycogen Phosphorylase B"/>
    <property type="match status" value="2"/>
</dbReference>
<keyword evidence="3" id="KW-1185">Reference proteome</keyword>
<feature type="domain" description="Glycosyltransferase subfamily 4-like N-terminal" evidence="1">
    <location>
        <begin position="90"/>
        <end position="199"/>
    </location>
</feature>
<dbReference type="InterPro" id="IPR028098">
    <property type="entry name" value="Glyco_trans_4-like_N"/>
</dbReference>
<reference evidence="2 3" key="1">
    <citation type="submission" date="2021-12" db="EMBL/GenBank/DDBJ databases">
        <title>Discovery of the Pendulisporaceae a myxobacterial family with distinct sporulation behavior and unique specialized metabolism.</title>
        <authorList>
            <person name="Garcia R."/>
            <person name="Popoff A."/>
            <person name="Bader C.D."/>
            <person name="Loehr J."/>
            <person name="Walesch S."/>
            <person name="Walt C."/>
            <person name="Boldt J."/>
            <person name="Bunk B."/>
            <person name="Haeckl F.J.F.P.J."/>
            <person name="Gunesch A.P."/>
            <person name="Birkelbach J."/>
            <person name="Nuebel U."/>
            <person name="Pietschmann T."/>
            <person name="Bach T."/>
            <person name="Mueller R."/>
        </authorList>
    </citation>
    <scope>NUCLEOTIDE SEQUENCE [LARGE SCALE GENOMIC DNA]</scope>
    <source>
        <strain evidence="2 3">MSr12523</strain>
    </source>
</reference>
<dbReference type="Pfam" id="PF13692">
    <property type="entry name" value="Glyco_trans_1_4"/>
    <property type="match status" value="1"/>
</dbReference>
<dbReference type="PANTHER" id="PTHR45947">
    <property type="entry name" value="SULFOQUINOVOSYL TRANSFERASE SQD2"/>
    <property type="match status" value="1"/>
</dbReference>
<dbReference type="EC" id="2.4.-.-" evidence="2"/>
<dbReference type="GO" id="GO:0016757">
    <property type="term" value="F:glycosyltransferase activity"/>
    <property type="evidence" value="ECO:0007669"/>
    <property type="project" value="UniProtKB-KW"/>
</dbReference>
<dbReference type="RefSeq" id="WP_394842891.1">
    <property type="nucleotide sequence ID" value="NZ_CP089982.1"/>
</dbReference>
<dbReference type="Proteomes" id="UP001379533">
    <property type="component" value="Chromosome"/>
</dbReference>
<dbReference type="SUPFAM" id="SSF53756">
    <property type="entry name" value="UDP-Glycosyltransferase/glycogen phosphorylase"/>
    <property type="match status" value="1"/>
</dbReference>
<evidence type="ECO:0000259" key="1">
    <source>
        <dbReference type="Pfam" id="PF13439"/>
    </source>
</evidence>
<dbReference type="EMBL" id="CP089982">
    <property type="protein sequence ID" value="WXA92275.1"/>
    <property type="molecule type" value="Genomic_DNA"/>
</dbReference>
<organism evidence="2 3">
    <name type="scientific">Pendulispora brunnea</name>
    <dbReference type="NCBI Taxonomy" id="2905690"/>
    <lineage>
        <taxon>Bacteria</taxon>
        <taxon>Pseudomonadati</taxon>
        <taxon>Myxococcota</taxon>
        <taxon>Myxococcia</taxon>
        <taxon>Myxococcales</taxon>
        <taxon>Sorangiineae</taxon>
        <taxon>Pendulisporaceae</taxon>
        <taxon>Pendulispora</taxon>
    </lineage>
</organism>
<proteinExistence type="predicted"/>
<dbReference type="PANTHER" id="PTHR45947:SF15">
    <property type="entry name" value="TEICHURONIC ACID BIOSYNTHESIS GLYCOSYLTRANSFERASE TUAC-RELATED"/>
    <property type="match status" value="1"/>
</dbReference>
<protein>
    <submittedName>
        <fullName evidence="2">Glycosyltransferase</fullName>
        <ecNumber evidence="2">2.4.-.-</ecNumber>
    </submittedName>
</protein>
<keyword evidence="2" id="KW-0328">Glycosyltransferase</keyword>